<sequence>MMASRNRIHDYDAHSPMFKNRHFDQEKRSRLFDDRPFIYGRMPKLLLAWMFASCMWAGFYIYHKHSNAMHLQQRTRKCYRRVVPFVQAIEDIKFVALQERNYMILKAMCDYTDPKLFEFFRTRYAQNDIYVDAVRGVSARHGYDGRFGIGRYRNVKSYRRPEDEDGLVSFQQQSHY</sequence>
<name>A0A7S3IE84_9SPIT</name>
<keyword evidence="1" id="KW-1133">Transmembrane helix</keyword>
<evidence type="ECO:0000313" key="2">
    <source>
        <dbReference type="EMBL" id="CAE0321210.1"/>
    </source>
</evidence>
<proteinExistence type="predicted"/>
<keyword evidence="1" id="KW-0812">Transmembrane</keyword>
<gene>
    <name evidence="2" type="ORF">SINC0208_LOCUS1791</name>
</gene>
<accession>A0A7S3IE84</accession>
<keyword evidence="1" id="KW-0472">Membrane</keyword>
<evidence type="ECO:0008006" key="3">
    <source>
        <dbReference type="Google" id="ProtNLM"/>
    </source>
</evidence>
<dbReference type="AlphaFoldDB" id="A0A7S3IE84"/>
<feature type="transmembrane region" description="Helical" evidence="1">
    <location>
        <begin position="45"/>
        <end position="63"/>
    </location>
</feature>
<reference evidence="2" key="1">
    <citation type="submission" date="2021-01" db="EMBL/GenBank/DDBJ databases">
        <authorList>
            <person name="Corre E."/>
            <person name="Pelletier E."/>
            <person name="Niang G."/>
            <person name="Scheremetjew M."/>
            <person name="Finn R."/>
            <person name="Kale V."/>
            <person name="Holt S."/>
            <person name="Cochrane G."/>
            <person name="Meng A."/>
            <person name="Brown T."/>
            <person name="Cohen L."/>
        </authorList>
    </citation>
    <scope>NUCLEOTIDE SEQUENCE</scope>
    <source>
        <strain evidence="2">S3</strain>
    </source>
</reference>
<organism evidence="2">
    <name type="scientific">Strombidium inclinatum</name>
    <dbReference type="NCBI Taxonomy" id="197538"/>
    <lineage>
        <taxon>Eukaryota</taxon>
        <taxon>Sar</taxon>
        <taxon>Alveolata</taxon>
        <taxon>Ciliophora</taxon>
        <taxon>Intramacronucleata</taxon>
        <taxon>Spirotrichea</taxon>
        <taxon>Oligotrichia</taxon>
        <taxon>Strombidiidae</taxon>
        <taxon>Strombidium</taxon>
    </lineage>
</organism>
<evidence type="ECO:0000256" key="1">
    <source>
        <dbReference type="SAM" id="Phobius"/>
    </source>
</evidence>
<dbReference type="EMBL" id="HBIH01004119">
    <property type="protein sequence ID" value="CAE0321210.1"/>
    <property type="molecule type" value="Transcribed_RNA"/>
</dbReference>
<protein>
    <recommendedName>
        <fullName evidence="3">Transmembrane protein</fullName>
    </recommendedName>
</protein>